<dbReference type="EMBL" id="JXJN01023260">
    <property type="status" value="NOT_ANNOTATED_CDS"/>
    <property type="molecule type" value="Genomic_DNA"/>
</dbReference>
<dbReference type="Pfam" id="PF03129">
    <property type="entry name" value="HGTP_anticodon"/>
    <property type="match status" value="1"/>
</dbReference>
<feature type="domain" description="Anticodon-binding" evidence="1">
    <location>
        <begin position="115"/>
        <end position="208"/>
    </location>
</feature>
<dbReference type="EMBL" id="JXJN01023259">
    <property type="status" value="NOT_ANNOTATED_CDS"/>
    <property type="molecule type" value="Genomic_DNA"/>
</dbReference>
<keyword evidence="3" id="KW-1185">Reference proteome</keyword>
<organism evidence="2 3">
    <name type="scientific">Glossina palpalis gambiensis</name>
    <dbReference type="NCBI Taxonomy" id="67801"/>
    <lineage>
        <taxon>Eukaryota</taxon>
        <taxon>Metazoa</taxon>
        <taxon>Ecdysozoa</taxon>
        <taxon>Arthropoda</taxon>
        <taxon>Hexapoda</taxon>
        <taxon>Insecta</taxon>
        <taxon>Pterygota</taxon>
        <taxon>Neoptera</taxon>
        <taxon>Endopterygota</taxon>
        <taxon>Diptera</taxon>
        <taxon>Brachycera</taxon>
        <taxon>Muscomorpha</taxon>
        <taxon>Hippoboscoidea</taxon>
        <taxon>Glossinidae</taxon>
        <taxon>Glossina</taxon>
    </lineage>
</organism>
<name>A0A1B0BZQ3_9MUSC</name>
<evidence type="ECO:0000313" key="3">
    <source>
        <dbReference type="Proteomes" id="UP000092460"/>
    </source>
</evidence>
<dbReference type="STRING" id="67801.A0A1B0BZQ3"/>
<dbReference type="InterPro" id="IPR004154">
    <property type="entry name" value="Anticodon-bd"/>
</dbReference>
<dbReference type="InterPro" id="IPR036621">
    <property type="entry name" value="Anticodon-bd_dom_sf"/>
</dbReference>
<dbReference type="SUPFAM" id="SSF52954">
    <property type="entry name" value="Class II aaRS ABD-related"/>
    <property type="match status" value="1"/>
</dbReference>
<dbReference type="Proteomes" id="UP000092460">
    <property type="component" value="Unassembled WGS sequence"/>
</dbReference>
<sequence>MYLIDAETSTIPANPPKSSSLTGLKEILMPLIKRPSNERPMSKPEATLGHSFIIESNQIVLISINVTQSLGYPQYENSTNPPICLIGSSINLEIATAENGQRLLVSLNRTLASFQCALACLHEGDELIDLCLHICHIIRKLGLRVYDRHIHQSNYSSLIEELTHTDLLGIPYAIQVEKVSLKTGILKLRNRDSSLAETIHISDIETYLFGIFT</sequence>
<proteinExistence type="predicted"/>
<accession>A0A1B0BZQ3</accession>
<dbReference type="VEuPathDB" id="VectorBase:GPPI045293"/>
<evidence type="ECO:0000313" key="2">
    <source>
        <dbReference type="EnsemblMetazoa" id="GPPI045293-PA"/>
    </source>
</evidence>
<reference evidence="3" key="1">
    <citation type="submission" date="2015-01" db="EMBL/GenBank/DDBJ databases">
        <authorList>
            <person name="Aksoy S."/>
            <person name="Warren W."/>
            <person name="Wilson R.K."/>
        </authorList>
    </citation>
    <scope>NUCLEOTIDE SEQUENCE [LARGE SCALE GENOMIC DNA]</scope>
    <source>
        <strain evidence="3">IAEA</strain>
    </source>
</reference>
<dbReference type="Gene3D" id="3.40.50.800">
    <property type="entry name" value="Anticodon-binding domain"/>
    <property type="match status" value="1"/>
</dbReference>
<evidence type="ECO:0000259" key="1">
    <source>
        <dbReference type="Pfam" id="PF03129"/>
    </source>
</evidence>
<protein>
    <recommendedName>
        <fullName evidence="1">Anticodon-binding domain-containing protein</fullName>
    </recommendedName>
</protein>
<dbReference type="AlphaFoldDB" id="A0A1B0BZQ3"/>
<reference evidence="2" key="2">
    <citation type="submission" date="2020-05" db="UniProtKB">
        <authorList>
            <consortium name="EnsemblMetazoa"/>
        </authorList>
    </citation>
    <scope>IDENTIFICATION</scope>
    <source>
        <strain evidence="2">IAEA</strain>
    </source>
</reference>
<dbReference type="EnsemblMetazoa" id="GPPI045293-RA">
    <property type="protein sequence ID" value="GPPI045293-PA"/>
    <property type="gene ID" value="GPPI045293"/>
</dbReference>